<accession>A0A9N8ZYL2</accession>
<protein>
    <submittedName>
        <fullName evidence="1">3232_t:CDS:1</fullName>
    </submittedName>
</protein>
<proteinExistence type="predicted"/>
<sequence>MADIQHQLGPVKLQCLTEESPPGLRYIPELNNTNNSVLESLLCCKCGE</sequence>
<comment type="caution">
    <text evidence="1">The sequence shown here is derived from an EMBL/GenBank/DDBJ whole genome shotgun (WGS) entry which is preliminary data.</text>
</comment>
<organism evidence="1 2">
    <name type="scientific">Diversispora eburnea</name>
    <dbReference type="NCBI Taxonomy" id="1213867"/>
    <lineage>
        <taxon>Eukaryota</taxon>
        <taxon>Fungi</taxon>
        <taxon>Fungi incertae sedis</taxon>
        <taxon>Mucoromycota</taxon>
        <taxon>Glomeromycotina</taxon>
        <taxon>Glomeromycetes</taxon>
        <taxon>Diversisporales</taxon>
        <taxon>Diversisporaceae</taxon>
        <taxon>Diversispora</taxon>
    </lineage>
</organism>
<dbReference type="Proteomes" id="UP000789706">
    <property type="component" value="Unassembled WGS sequence"/>
</dbReference>
<keyword evidence="2" id="KW-1185">Reference proteome</keyword>
<dbReference type="EMBL" id="CAJVPK010000442">
    <property type="protein sequence ID" value="CAG8511029.1"/>
    <property type="molecule type" value="Genomic_DNA"/>
</dbReference>
<dbReference type="AlphaFoldDB" id="A0A9N8ZYL2"/>
<evidence type="ECO:0000313" key="2">
    <source>
        <dbReference type="Proteomes" id="UP000789706"/>
    </source>
</evidence>
<name>A0A9N8ZYL2_9GLOM</name>
<reference evidence="1" key="1">
    <citation type="submission" date="2021-06" db="EMBL/GenBank/DDBJ databases">
        <authorList>
            <person name="Kallberg Y."/>
            <person name="Tangrot J."/>
            <person name="Rosling A."/>
        </authorList>
    </citation>
    <scope>NUCLEOTIDE SEQUENCE</scope>
    <source>
        <strain evidence="1">AZ414A</strain>
    </source>
</reference>
<evidence type="ECO:0000313" key="1">
    <source>
        <dbReference type="EMBL" id="CAG8511029.1"/>
    </source>
</evidence>
<gene>
    <name evidence="1" type="ORF">DEBURN_LOCUS5177</name>
</gene>